<evidence type="ECO:0000313" key="3">
    <source>
        <dbReference type="Proteomes" id="UP000198967"/>
    </source>
</evidence>
<sequence>MAADLYQLDGSETERLTRLVREARSRGWWHDYTDVVPAGSATFYGLEDGAARVSHHSVGLIPGLFQTAAYARSLVASVSGVSKDTMERRVALRMRRQLLLQRPNPPATTVLLDEAVLHRRIGGSVVMCDQLRHLLDLSQRSAVDLRVVPFSAGAYSPAGVGFTVFEFNAVGVTPVVFTEHLSRNTFIDEPDEVAVYRSSIVDGGVAALDAVGSRALITERIEALH</sequence>
<dbReference type="STRING" id="366584.SAMN05216377_12112"/>
<accession>A0A1G8BDT4</accession>
<keyword evidence="3" id="KW-1185">Reference proteome</keyword>
<dbReference type="EMBL" id="FNBE01000021">
    <property type="protein sequence ID" value="SDH31386.1"/>
    <property type="molecule type" value="Genomic_DNA"/>
</dbReference>
<dbReference type="AlphaFoldDB" id="A0A1G8BDT4"/>
<evidence type="ECO:0000313" key="2">
    <source>
        <dbReference type="EMBL" id="SDH31386.1"/>
    </source>
</evidence>
<dbReference type="Proteomes" id="UP000198967">
    <property type="component" value="Unassembled WGS sequence"/>
</dbReference>
<evidence type="ECO:0000259" key="1">
    <source>
        <dbReference type="Pfam" id="PF19054"/>
    </source>
</evidence>
<feature type="domain" description="DUF5753" evidence="1">
    <location>
        <begin position="41"/>
        <end position="219"/>
    </location>
</feature>
<proteinExistence type="predicted"/>
<reference evidence="2 3" key="1">
    <citation type="submission" date="2016-10" db="EMBL/GenBank/DDBJ databases">
        <authorList>
            <person name="de Groot N.N."/>
        </authorList>
    </citation>
    <scope>NUCLEOTIDE SEQUENCE [LARGE SCALE GENOMIC DNA]</scope>
    <source>
        <strain evidence="2 3">CGMCC 4.3143</strain>
    </source>
</reference>
<organism evidence="2 3">
    <name type="scientific">Pseudonocardia oroxyli</name>
    <dbReference type="NCBI Taxonomy" id="366584"/>
    <lineage>
        <taxon>Bacteria</taxon>
        <taxon>Bacillati</taxon>
        <taxon>Actinomycetota</taxon>
        <taxon>Actinomycetes</taxon>
        <taxon>Pseudonocardiales</taxon>
        <taxon>Pseudonocardiaceae</taxon>
        <taxon>Pseudonocardia</taxon>
    </lineage>
</organism>
<dbReference type="Pfam" id="PF19054">
    <property type="entry name" value="DUF5753"/>
    <property type="match status" value="1"/>
</dbReference>
<name>A0A1G8BDT4_PSEOR</name>
<dbReference type="InterPro" id="IPR043917">
    <property type="entry name" value="DUF5753"/>
</dbReference>
<protein>
    <recommendedName>
        <fullName evidence="1">DUF5753 domain-containing protein</fullName>
    </recommendedName>
</protein>
<gene>
    <name evidence="2" type="ORF">SAMN05216377_12112</name>
</gene>